<dbReference type="Pfam" id="PF19327">
    <property type="entry name" value="Ap4A_phos_N"/>
    <property type="match status" value="1"/>
</dbReference>
<dbReference type="InterPro" id="IPR019200">
    <property type="entry name" value="ATP_adenylylTrfase_C"/>
</dbReference>
<dbReference type="InterPro" id="IPR009163">
    <property type="entry name" value="Ap4A_phos1/2"/>
</dbReference>
<sequence length="313" mass="35216">MFYELPTDFEERLQTKFTSAVNDKHIEFNVEQASNSLDTKKLGNTTVEFQLTLLESLTQRPEKGTKEENPFAKPEPELTVIEDFGADNDLRIVFNKFPVVPMHFMVITKEFKSQNSPLSTSELAATYSVLHKLKDSNKKWFAFYNCGPESGASQPHKHIQFMSLPSGFSPYAQGIALGSSPFIPNVKEEPLQNADLGFAHFVARLPDYASGLEEEDLTMYFASLLQRTLTVLRENDSSHISYNFILTTEYMMLVPRSSGKFQDLGINSCGFMGLVLCKNEQLLNMVQDTGPEVILQLCAFPTTAGLGSDEYHY</sequence>
<dbReference type="PIRSF" id="PIRSF000846">
    <property type="entry name" value="ATP_adenylyltr"/>
    <property type="match status" value="1"/>
</dbReference>
<feature type="active site" description="Nucleophile" evidence="1">
    <location>
        <position position="158"/>
    </location>
</feature>
<reference evidence="5" key="1">
    <citation type="submission" date="2016-05" db="EMBL/GenBank/DDBJ databases">
        <title>Comparative genomics of biotechnologically important yeasts.</title>
        <authorList>
            <consortium name="DOE Joint Genome Institute"/>
            <person name="Riley R."/>
            <person name="Haridas S."/>
            <person name="Wolfe K.H."/>
            <person name="Lopes M.R."/>
            <person name="Hittinger C.T."/>
            <person name="Goker M."/>
            <person name="Salamov A."/>
            <person name="Wisecaver J."/>
            <person name="Long T.M."/>
            <person name="Aerts A.L."/>
            <person name="Barry K."/>
            <person name="Choi C."/>
            <person name="Clum A."/>
            <person name="Coughlan A.Y."/>
            <person name="Deshpande S."/>
            <person name="Douglass A.P."/>
            <person name="Hanson S.J."/>
            <person name="Klenk H.-P."/>
            <person name="Labutti K."/>
            <person name="Lapidus A."/>
            <person name="Lindquist E."/>
            <person name="Lipzen A."/>
            <person name="Meier-Kolthoff J.P."/>
            <person name="Ohm R.A."/>
            <person name="Otillar R.P."/>
            <person name="Pangilinan J."/>
            <person name="Peng Y."/>
            <person name="Rokas A."/>
            <person name="Rosa C.A."/>
            <person name="Scheuner C."/>
            <person name="Sibirny A.A."/>
            <person name="Slot J.C."/>
            <person name="Stielow J.B."/>
            <person name="Sun H."/>
            <person name="Kurtzman C.P."/>
            <person name="Blackwell M."/>
            <person name="Grigoriev I.V."/>
            <person name="Jeffries T.W."/>
        </authorList>
    </citation>
    <scope>NUCLEOTIDE SEQUENCE [LARGE SCALE GENOMIC DNA]</scope>
    <source>
        <strain evidence="5">NRRL Y-17324</strain>
    </source>
</reference>
<protein>
    <submittedName>
        <fullName evidence="4">ATP adenylyltransferase</fullName>
    </submittedName>
</protein>
<evidence type="ECO:0000256" key="1">
    <source>
        <dbReference type="PIRSR" id="PIRSR000846-1"/>
    </source>
</evidence>
<dbReference type="Pfam" id="PF09830">
    <property type="entry name" value="ATP_transf"/>
    <property type="match status" value="1"/>
</dbReference>
<name>A0A1E4SDY8_9ASCO</name>
<dbReference type="GO" id="GO:0009117">
    <property type="term" value="P:nucleotide metabolic process"/>
    <property type="evidence" value="ECO:0007669"/>
    <property type="project" value="InterPro"/>
</dbReference>
<evidence type="ECO:0000313" key="5">
    <source>
        <dbReference type="Proteomes" id="UP000094285"/>
    </source>
</evidence>
<dbReference type="Gene3D" id="3.30.428.70">
    <property type="match status" value="1"/>
</dbReference>
<dbReference type="STRING" id="984487.A0A1E4SDY8"/>
<dbReference type="InterPro" id="IPR043171">
    <property type="entry name" value="Ap4A_phos1/2-like"/>
</dbReference>
<evidence type="ECO:0000259" key="3">
    <source>
        <dbReference type="Pfam" id="PF19327"/>
    </source>
</evidence>
<dbReference type="InterPro" id="IPR036265">
    <property type="entry name" value="HIT-like_sf"/>
</dbReference>
<accession>A0A1E4SDY8</accession>
<evidence type="ECO:0000259" key="2">
    <source>
        <dbReference type="Pfam" id="PF09830"/>
    </source>
</evidence>
<keyword evidence="4" id="KW-0808">Transferase</keyword>
<dbReference type="RefSeq" id="XP_020062798.1">
    <property type="nucleotide sequence ID" value="XM_020208089.1"/>
</dbReference>
<keyword evidence="5" id="KW-1185">Reference proteome</keyword>
<dbReference type="PANTHER" id="PTHR38420:SF1">
    <property type="entry name" value="PUTATIVE (AFU_ORTHOLOGUE AFUA_5G14690)-RELATED"/>
    <property type="match status" value="1"/>
</dbReference>
<dbReference type="OrthoDB" id="10267950at2759"/>
<dbReference type="EMBL" id="KV453915">
    <property type="protein sequence ID" value="ODV77676.1"/>
    <property type="molecule type" value="Genomic_DNA"/>
</dbReference>
<dbReference type="InterPro" id="IPR045759">
    <property type="entry name" value="Ap4A_phos1/2_N"/>
</dbReference>
<dbReference type="AlphaFoldDB" id="A0A1E4SDY8"/>
<dbReference type="GeneID" id="30982226"/>
<proteinExistence type="predicted"/>
<dbReference type="PANTHER" id="PTHR38420">
    <property type="entry name" value="AP-4-A PHOSPHORYLASE II"/>
    <property type="match status" value="1"/>
</dbReference>
<dbReference type="GO" id="GO:0005524">
    <property type="term" value="F:ATP binding"/>
    <property type="evidence" value="ECO:0007669"/>
    <property type="project" value="InterPro"/>
</dbReference>
<keyword evidence="4" id="KW-0548">Nucleotidyltransferase</keyword>
<feature type="domain" description="Ap4A phosphorylase 1/2 N-terminal" evidence="3">
    <location>
        <begin position="41"/>
        <end position="165"/>
    </location>
</feature>
<evidence type="ECO:0000313" key="4">
    <source>
        <dbReference type="EMBL" id="ODV77676.1"/>
    </source>
</evidence>
<dbReference type="GO" id="GO:0003877">
    <property type="term" value="F:ATP:ADP adenylyltransferase activity"/>
    <property type="evidence" value="ECO:0007669"/>
    <property type="project" value="InterPro"/>
</dbReference>
<gene>
    <name evidence="4" type="ORF">CANTADRAFT_27378</name>
</gene>
<dbReference type="Proteomes" id="UP000094285">
    <property type="component" value="Unassembled WGS sequence"/>
</dbReference>
<feature type="domain" description="ATP adenylyltransferase C-terminal" evidence="2">
    <location>
        <begin position="195"/>
        <end position="301"/>
    </location>
</feature>
<organism evidence="4 5">
    <name type="scientific">Suhomyces tanzawaensis NRRL Y-17324</name>
    <dbReference type="NCBI Taxonomy" id="984487"/>
    <lineage>
        <taxon>Eukaryota</taxon>
        <taxon>Fungi</taxon>
        <taxon>Dikarya</taxon>
        <taxon>Ascomycota</taxon>
        <taxon>Saccharomycotina</taxon>
        <taxon>Pichiomycetes</taxon>
        <taxon>Debaryomycetaceae</taxon>
        <taxon>Suhomyces</taxon>
    </lineage>
</organism>
<dbReference type="SUPFAM" id="SSF54197">
    <property type="entry name" value="HIT-like"/>
    <property type="match status" value="1"/>
</dbReference>